<reference evidence="2 3" key="1">
    <citation type="submission" date="2024-08" db="EMBL/GenBank/DDBJ databases">
        <authorList>
            <person name="Lu H."/>
        </authorList>
    </citation>
    <scope>NUCLEOTIDE SEQUENCE [LARGE SCALE GENOMIC DNA]</scope>
    <source>
        <strain evidence="2 3">LKC17W</strain>
    </source>
</reference>
<dbReference type="EMBL" id="JBIGHW010000003">
    <property type="protein sequence ID" value="MFG6440520.1"/>
    <property type="molecule type" value="Genomic_DNA"/>
</dbReference>
<organism evidence="2 3">
    <name type="scientific">Pelomonas margarita</name>
    <dbReference type="NCBI Taxonomy" id="3299031"/>
    <lineage>
        <taxon>Bacteria</taxon>
        <taxon>Pseudomonadati</taxon>
        <taxon>Pseudomonadota</taxon>
        <taxon>Betaproteobacteria</taxon>
        <taxon>Burkholderiales</taxon>
        <taxon>Sphaerotilaceae</taxon>
        <taxon>Roseateles</taxon>
    </lineage>
</organism>
<keyword evidence="3" id="KW-1185">Reference proteome</keyword>
<proteinExistence type="predicted"/>
<evidence type="ECO:0000256" key="1">
    <source>
        <dbReference type="SAM" id="MobiDB-lite"/>
    </source>
</evidence>
<name>A0ABW7FFN3_9BURK</name>
<evidence type="ECO:0000313" key="3">
    <source>
        <dbReference type="Proteomes" id="UP001606301"/>
    </source>
</evidence>
<dbReference type="Proteomes" id="UP001606301">
    <property type="component" value="Unassembled WGS sequence"/>
</dbReference>
<gene>
    <name evidence="2" type="ORF">ACG0Z3_07475</name>
</gene>
<evidence type="ECO:0008006" key="4">
    <source>
        <dbReference type="Google" id="ProtNLM"/>
    </source>
</evidence>
<feature type="region of interest" description="Disordered" evidence="1">
    <location>
        <begin position="1"/>
        <end position="21"/>
    </location>
</feature>
<accession>A0ABW7FFN3</accession>
<feature type="compositionally biased region" description="Low complexity" evidence="1">
    <location>
        <begin position="1"/>
        <end position="17"/>
    </location>
</feature>
<evidence type="ECO:0000313" key="2">
    <source>
        <dbReference type="EMBL" id="MFG6440520.1"/>
    </source>
</evidence>
<comment type="caution">
    <text evidence="2">The sequence shown here is derived from an EMBL/GenBank/DDBJ whole genome shotgun (WGS) entry which is preliminary data.</text>
</comment>
<dbReference type="RefSeq" id="WP_394396655.1">
    <property type="nucleotide sequence ID" value="NZ_JBIGHW010000003.1"/>
</dbReference>
<protein>
    <recommendedName>
        <fullName evidence="4">DNA primase/polymerase bifunctional N-terminal domain-containing protein</fullName>
    </recommendedName>
</protein>
<sequence length="146" mass="16178">MTSHTSVSASASTVHATPDPSTWENLWWSSRPVPKRHTHLRSGEPVALALYRTVIAGINEAVKELKPGHPYKAGYFVGLDIWADTDVGYHRRAGRVLADIARRKDSPVGLIARPKGGGHRYYVIPPAPPAPYDHGFFRGRHQQPQL</sequence>